<evidence type="ECO:0000256" key="3">
    <source>
        <dbReference type="PROSITE-ProRule" id="PRU01091"/>
    </source>
</evidence>
<evidence type="ECO:0000313" key="6">
    <source>
        <dbReference type="EMBL" id="GAA0765614.1"/>
    </source>
</evidence>
<feature type="DNA-binding region" description="OmpR/PhoB-type" evidence="3">
    <location>
        <begin position="17"/>
        <end position="116"/>
    </location>
</feature>
<dbReference type="InterPro" id="IPR001867">
    <property type="entry name" value="OmpR/PhoB-type_DNA-bd"/>
</dbReference>
<dbReference type="Proteomes" id="UP001500279">
    <property type="component" value="Unassembled WGS sequence"/>
</dbReference>
<evidence type="ECO:0000256" key="1">
    <source>
        <dbReference type="ARBA" id="ARBA00009820"/>
    </source>
</evidence>
<evidence type="ECO:0000259" key="5">
    <source>
        <dbReference type="PROSITE" id="PS51755"/>
    </source>
</evidence>
<gene>
    <name evidence="6" type="ORF">GCM10009107_52910</name>
</gene>
<keyword evidence="7" id="KW-1185">Reference proteome</keyword>
<dbReference type="InterPro" id="IPR011042">
    <property type="entry name" value="6-blade_b-propeller_TolB-like"/>
</dbReference>
<dbReference type="EMBL" id="BAAAEW010000042">
    <property type="protein sequence ID" value="GAA0765614.1"/>
    <property type="molecule type" value="Genomic_DNA"/>
</dbReference>
<dbReference type="InterPro" id="IPR011659">
    <property type="entry name" value="WD40"/>
</dbReference>
<dbReference type="Gene3D" id="1.10.10.10">
    <property type="entry name" value="Winged helix-like DNA-binding domain superfamily/Winged helix DNA-binding domain"/>
    <property type="match status" value="1"/>
</dbReference>
<comment type="similarity">
    <text evidence="1">Belongs to the TolB family.</text>
</comment>
<keyword evidence="4" id="KW-1133">Transmembrane helix</keyword>
<dbReference type="PANTHER" id="PTHR36842">
    <property type="entry name" value="PROTEIN TOLB HOMOLOG"/>
    <property type="match status" value="1"/>
</dbReference>
<sequence length="743" mass="80646">MLEDMDTVADPAPQAHLRQWQIGRFVFDPAARTLCADGASERISGKAARVLQLLAEHAGQVISREQLIAEVWDGNAYTGATALTHTVSQLRRSLRATEPDDAPIETISKSGYRLLWPAQRRPATLGAAPPAMPVAAEPAATMPAAATSRLSPRQLTALALLLALLALAAVLLWTRRPGAGAQQAPTPRPMTTLEGVEQWPAYSADGRFLAYVWRRTGGNPRLRVVDLQQPNAVPREFSDPQNLIERPVWLGADRLAYLQAEHGERCKLMTLSLQDGQPRELADCVHVNGAAALAASPDGAWLAFTRRSLKSASGQRLQLRRLADGQERTLAEAPAGLGYGQMDWSHDGKHLAVMLLKDTVAGLLRLDVQSGEALQLIEADKPIWAMAWRQDDTAVVFSAGLAGDFALWQVDRDGGAPRRFSRVENVTSLTAMPAGANGAGAAGDMAASVQLFDDHIERYAAADGQAQLQLREAIRSTSRDLYGDACADAEHVLFISFRSRRIGLWYRDGAQAEPHELPLPEDGTPEPAGCSPDGKFYATAMTPLAGRPGNRLVVGRLDGPADAKPQVIELPAMLSNASWSEDSRSLMLVSDDHNGSAALWRFDLPTQGLTQLSGDQARFGQEVRTEGRRWLYFSREGLRGLWRRPLNDDGSTGGPIELVLEDLAPKDWGNWRWRDGAIWRISRSASADRVLRRDAGGHDQTMLELPAGAVGAYRSLSVDGRGQALVTRKGSAQADLVRVPEAP</sequence>
<keyword evidence="2 3" id="KW-0238">DNA-binding</keyword>
<dbReference type="CDD" id="cd00383">
    <property type="entry name" value="trans_reg_C"/>
    <property type="match status" value="1"/>
</dbReference>
<dbReference type="SUPFAM" id="SSF46894">
    <property type="entry name" value="C-terminal effector domain of the bipartite response regulators"/>
    <property type="match status" value="1"/>
</dbReference>
<feature type="domain" description="OmpR/PhoB-type" evidence="5">
    <location>
        <begin position="17"/>
        <end position="116"/>
    </location>
</feature>
<evidence type="ECO:0000313" key="7">
    <source>
        <dbReference type="Proteomes" id="UP001500279"/>
    </source>
</evidence>
<keyword evidence="4" id="KW-0812">Transmembrane</keyword>
<dbReference type="SMART" id="SM00862">
    <property type="entry name" value="Trans_reg_C"/>
    <property type="match status" value="1"/>
</dbReference>
<reference evidence="7" key="1">
    <citation type="journal article" date="2019" name="Int. J. Syst. Evol. Microbiol.">
        <title>The Global Catalogue of Microorganisms (GCM) 10K type strain sequencing project: providing services to taxonomists for standard genome sequencing and annotation.</title>
        <authorList>
            <consortium name="The Broad Institute Genomics Platform"/>
            <consortium name="The Broad Institute Genome Sequencing Center for Infectious Disease"/>
            <person name="Wu L."/>
            <person name="Ma J."/>
        </authorList>
    </citation>
    <scope>NUCLEOTIDE SEQUENCE [LARGE SCALE GENOMIC DNA]</scope>
    <source>
        <strain evidence="7">JCM 15503</strain>
    </source>
</reference>
<dbReference type="SUPFAM" id="SSF69322">
    <property type="entry name" value="Tricorn protease domain 2"/>
    <property type="match status" value="1"/>
</dbReference>
<dbReference type="PROSITE" id="PS51755">
    <property type="entry name" value="OMPR_PHOB"/>
    <property type="match status" value="1"/>
</dbReference>
<dbReference type="PANTHER" id="PTHR36842:SF1">
    <property type="entry name" value="PROTEIN TOLB"/>
    <property type="match status" value="1"/>
</dbReference>
<dbReference type="InterPro" id="IPR036388">
    <property type="entry name" value="WH-like_DNA-bd_sf"/>
</dbReference>
<name>A0ABP3VU77_9BURK</name>
<feature type="transmembrane region" description="Helical" evidence="4">
    <location>
        <begin position="155"/>
        <end position="173"/>
    </location>
</feature>
<accession>A0ABP3VU77</accession>
<organism evidence="6 7">
    <name type="scientific">Ideonella azotifigens</name>
    <dbReference type="NCBI Taxonomy" id="513160"/>
    <lineage>
        <taxon>Bacteria</taxon>
        <taxon>Pseudomonadati</taxon>
        <taxon>Pseudomonadota</taxon>
        <taxon>Betaproteobacteria</taxon>
        <taxon>Burkholderiales</taxon>
        <taxon>Sphaerotilaceae</taxon>
        <taxon>Ideonella</taxon>
    </lineage>
</organism>
<dbReference type="Pfam" id="PF07676">
    <property type="entry name" value="PD40"/>
    <property type="match status" value="1"/>
</dbReference>
<proteinExistence type="inferred from homology"/>
<dbReference type="Gene3D" id="2.120.10.30">
    <property type="entry name" value="TolB, C-terminal domain"/>
    <property type="match status" value="2"/>
</dbReference>
<dbReference type="SUPFAM" id="SSF63829">
    <property type="entry name" value="Calcium-dependent phosphotriesterase"/>
    <property type="match status" value="1"/>
</dbReference>
<dbReference type="Pfam" id="PF00486">
    <property type="entry name" value="Trans_reg_C"/>
    <property type="match status" value="1"/>
</dbReference>
<evidence type="ECO:0000256" key="2">
    <source>
        <dbReference type="ARBA" id="ARBA00023125"/>
    </source>
</evidence>
<evidence type="ECO:0000256" key="4">
    <source>
        <dbReference type="SAM" id="Phobius"/>
    </source>
</evidence>
<keyword evidence="4" id="KW-0472">Membrane</keyword>
<dbReference type="InterPro" id="IPR016032">
    <property type="entry name" value="Sig_transdc_resp-reg_C-effctor"/>
</dbReference>
<comment type="caution">
    <text evidence="6">The sequence shown here is derived from an EMBL/GenBank/DDBJ whole genome shotgun (WGS) entry which is preliminary data.</text>
</comment>
<protein>
    <submittedName>
        <fullName evidence="6">Winged helix-turn-helix domain-containing protein</fullName>
    </submittedName>
</protein>